<dbReference type="GO" id="GO:0004519">
    <property type="term" value="F:endonuclease activity"/>
    <property type="evidence" value="ECO:0007669"/>
    <property type="project" value="UniProtKB-KW"/>
</dbReference>
<accession>A0A8T9MTY7</accession>
<evidence type="ECO:0000313" key="3">
    <source>
        <dbReference type="Proteomes" id="UP000831534"/>
    </source>
</evidence>
<dbReference type="RefSeq" id="WP_027009365.1">
    <property type="nucleotide sequence ID" value="NZ_CP091521.1"/>
</dbReference>
<reference evidence="2" key="1">
    <citation type="journal article" date="2022" name="Res Sq">
        <title>Evolution of multicellular longitudinally dividing oral cavity symbionts (Neisseriaceae).</title>
        <authorList>
            <person name="Nyongesa S."/>
            <person name="Weber P."/>
            <person name="Bernet E."/>
            <person name="Pullido F."/>
            <person name="Nieckarz M."/>
            <person name="Delaby M."/>
            <person name="Nieves C."/>
            <person name="Viehboeck T."/>
            <person name="Krause N."/>
            <person name="Rivera-Millot A."/>
            <person name="Nakamura A."/>
            <person name="Vischer N."/>
            <person name="VanNieuwenhze M."/>
            <person name="Brun Y."/>
            <person name="Cava F."/>
            <person name="Bulgheresi S."/>
            <person name="Veyrier F."/>
        </authorList>
    </citation>
    <scope>NUCLEOTIDE SEQUENCE</scope>
    <source>
        <strain evidence="2">17694</strain>
    </source>
</reference>
<dbReference type="InterPro" id="IPR008538">
    <property type="entry name" value="Uma2"/>
</dbReference>
<organism evidence="2 3">
    <name type="scientific">Conchiformibius kuhniae</name>
    <dbReference type="NCBI Taxonomy" id="211502"/>
    <lineage>
        <taxon>Bacteria</taxon>
        <taxon>Pseudomonadati</taxon>
        <taxon>Pseudomonadota</taxon>
        <taxon>Betaproteobacteria</taxon>
        <taxon>Neisseriales</taxon>
        <taxon>Neisseriaceae</taxon>
        <taxon>Conchiformibius</taxon>
    </lineage>
</organism>
<keyword evidence="2" id="KW-0378">Hydrolase</keyword>
<feature type="domain" description="Putative restriction endonuclease" evidence="1">
    <location>
        <begin position="13"/>
        <end position="165"/>
    </location>
</feature>
<evidence type="ECO:0000259" key="1">
    <source>
        <dbReference type="Pfam" id="PF05685"/>
    </source>
</evidence>
<keyword evidence="2" id="KW-0255">Endonuclease</keyword>
<protein>
    <submittedName>
        <fullName evidence="2">Uma2 family endonuclease</fullName>
    </submittedName>
</protein>
<dbReference type="SUPFAM" id="SSF52980">
    <property type="entry name" value="Restriction endonuclease-like"/>
    <property type="match status" value="1"/>
</dbReference>
<dbReference type="KEGG" id="ckh:LVJ77_11155"/>
<dbReference type="InterPro" id="IPR012296">
    <property type="entry name" value="Nuclease_put_TT1808"/>
</dbReference>
<dbReference type="PANTHER" id="PTHR36558:SF1">
    <property type="entry name" value="RESTRICTION ENDONUCLEASE DOMAIN-CONTAINING PROTEIN-RELATED"/>
    <property type="match status" value="1"/>
</dbReference>
<sequence>MNTLLQAQAASEAEYLEFCAENPDEMFEFINGEIVAMAGASHNHLLIAHNLTRELGNRLRKSGCMPFASDCKVKIGSHYFLPDVVVNCRRDNEAEFSQVIVIMEILSSSTRFTDLVTKLAAYRQLPTLQHYLVLEQRFVQAFLYSRADDWREHTFRSGTVALPALGVELVLDDVYEAAVFERKMWIVK</sequence>
<keyword evidence="3" id="KW-1185">Reference proteome</keyword>
<dbReference type="Pfam" id="PF05685">
    <property type="entry name" value="Uma2"/>
    <property type="match status" value="1"/>
</dbReference>
<proteinExistence type="predicted"/>
<reference evidence="2" key="2">
    <citation type="submission" date="2024-09" db="EMBL/GenBank/DDBJ databases">
        <authorList>
            <person name="Veyrier F.J."/>
        </authorList>
    </citation>
    <scope>NUCLEOTIDE SEQUENCE</scope>
    <source>
        <strain evidence="2">17694</strain>
    </source>
</reference>
<dbReference type="CDD" id="cd06260">
    <property type="entry name" value="DUF820-like"/>
    <property type="match status" value="1"/>
</dbReference>
<dbReference type="Gene3D" id="3.90.1570.10">
    <property type="entry name" value="tt1808, chain A"/>
    <property type="match status" value="1"/>
</dbReference>
<dbReference type="Proteomes" id="UP000831534">
    <property type="component" value="Chromosome"/>
</dbReference>
<dbReference type="InterPro" id="IPR011335">
    <property type="entry name" value="Restrct_endonuc-II-like"/>
</dbReference>
<dbReference type="EMBL" id="CP091521">
    <property type="protein sequence ID" value="UOP04721.1"/>
    <property type="molecule type" value="Genomic_DNA"/>
</dbReference>
<dbReference type="AlphaFoldDB" id="A0A8T9MTY7"/>
<dbReference type="PANTHER" id="PTHR36558">
    <property type="entry name" value="GLR1098 PROTEIN"/>
    <property type="match status" value="1"/>
</dbReference>
<name>A0A8T9MTY7_9NEIS</name>
<gene>
    <name evidence="2" type="ORF">LVJ77_11155</name>
</gene>
<evidence type="ECO:0000313" key="2">
    <source>
        <dbReference type="EMBL" id="UOP04721.1"/>
    </source>
</evidence>
<keyword evidence="2" id="KW-0540">Nuclease</keyword>